<accession>A0ABR4GAC6</accession>
<reference evidence="1 2" key="1">
    <citation type="submission" date="2024-07" db="EMBL/GenBank/DDBJ databases">
        <title>Section-level genome sequencing and comparative genomics of Aspergillus sections Usti and Cavernicolus.</title>
        <authorList>
            <consortium name="Lawrence Berkeley National Laboratory"/>
            <person name="Nybo J.L."/>
            <person name="Vesth T.C."/>
            <person name="Theobald S."/>
            <person name="Frisvad J.C."/>
            <person name="Larsen T.O."/>
            <person name="Kjaerboelling I."/>
            <person name="Rothschild-Mancinelli K."/>
            <person name="Lyhne E.K."/>
            <person name="Kogle M.E."/>
            <person name="Barry K."/>
            <person name="Clum A."/>
            <person name="Na H."/>
            <person name="Ledsgaard L."/>
            <person name="Lin J."/>
            <person name="Lipzen A."/>
            <person name="Kuo A."/>
            <person name="Riley R."/>
            <person name="Mondo S."/>
            <person name="Labutti K."/>
            <person name="Haridas S."/>
            <person name="Pangalinan J."/>
            <person name="Salamov A.A."/>
            <person name="Simmons B.A."/>
            <person name="Magnuson J.K."/>
            <person name="Chen J."/>
            <person name="Drula E."/>
            <person name="Henrissat B."/>
            <person name="Wiebenga A."/>
            <person name="Lubbers R.J."/>
            <person name="Gomes A.C."/>
            <person name="Makela M.R."/>
            <person name="Stajich J."/>
            <person name="Grigoriev I.V."/>
            <person name="Mortensen U.H."/>
            <person name="De Vries R.P."/>
            <person name="Baker S.E."/>
            <person name="Andersen M.R."/>
        </authorList>
    </citation>
    <scope>NUCLEOTIDE SEQUENCE [LARGE SCALE GENOMIC DNA]</scope>
    <source>
        <strain evidence="1 2">CBS 209.92</strain>
    </source>
</reference>
<name>A0ABR4GAC6_9EURO</name>
<protein>
    <submittedName>
        <fullName evidence="1">Uncharacterized protein</fullName>
    </submittedName>
</protein>
<organism evidence="1 2">
    <name type="scientific">Aspergillus keveii</name>
    <dbReference type="NCBI Taxonomy" id="714993"/>
    <lineage>
        <taxon>Eukaryota</taxon>
        <taxon>Fungi</taxon>
        <taxon>Dikarya</taxon>
        <taxon>Ascomycota</taxon>
        <taxon>Pezizomycotina</taxon>
        <taxon>Eurotiomycetes</taxon>
        <taxon>Eurotiomycetidae</taxon>
        <taxon>Eurotiales</taxon>
        <taxon>Aspergillaceae</taxon>
        <taxon>Aspergillus</taxon>
        <taxon>Aspergillus subgen. Nidulantes</taxon>
    </lineage>
</organism>
<comment type="caution">
    <text evidence="1">The sequence shown here is derived from an EMBL/GenBank/DDBJ whole genome shotgun (WGS) entry which is preliminary data.</text>
</comment>
<proteinExistence type="predicted"/>
<gene>
    <name evidence="1" type="ORF">BJX66DRAFT_165535</name>
</gene>
<evidence type="ECO:0000313" key="2">
    <source>
        <dbReference type="Proteomes" id="UP001610563"/>
    </source>
</evidence>
<dbReference type="Proteomes" id="UP001610563">
    <property type="component" value="Unassembled WGS sequence"/>
</dbReference>
<sequence>MLNYDARPSCTSVSLCDLLPSSAPARNQAPLFRESRQNCPFLRFNNFPANSTSLEGYPTLTKSDLAAINSGYHRYRTKLVTLHIRYFTAAQCTALRWRLPPVLVTRGLVQPSCNWRSIPAKVRAWPGFVPYEERVRCAVCTDVRLFRVPGWDRQGWILDTSAREGVILLVFSSLNFNLRVGEDWRIGDKQVQLIEIGNIGYAICASSRLEIWFVVLSCSCLLAPGLGWMDWGSRWVMVGNARVGLQFGGGEELLRGRDLACHGFLLYNYGDGVDDLISWLVAIHLSIW</sequence>
<evidence type="ECO:0000313" key="1">
    <source>
        <dbReference type="EMBL" id="KAL2795614.1"/>
    </source>
</evidence>
<dbReference type="EMBL" id="JBFTWV010000033">
    <property type="protein sequence ID" value="KAL2795614.1"/>
    <property type="molecule type" value="Genomic_DNA"/>
</dbReference>
<keyword evidence="2" id="KW-1185">Reference proteome</keyword>